<dbReference type="PROSITE" id="PS51257">
    <property type="entry name" value="PROKAR_LIPOPROTEIN"/>
    <property type="match status" value="1"/>
</dbReference>
<organism evidence="1 2">
    <name type="scientific">Fulvivirga sediminis</name>
    <dbReference type="NCBI Taxonomy" id="2803949"/>
    <lineage>
        <taxon>Bacteria</taxon>
        <taxon>Pseudomonadati</taxon>
        <taxon>Bacteroidota</taxon>
        <taxon>Cytophagia</taxon>
        <taxon>Cytophagales</taxon>
        <taxon>Fulvivirgaceae</taxon>
        <taxon>Fulvivirga</taxon>
    </lineage>
</organism>
<protein>
    <recommendedName>
        <fullName evidence="3">Lipocalin-like domain-containing protein</fullName>
    </recommendedName>
</protein>
<gene>
    <name evidence="1" type="ORF">JL102_00640</name>
</gene>
<evidence type="ECO:0008006" key="3">
    <source>
        <dbReference type="Google" id="ProtNLM"/>
    </source>
</evidence>
<evidence type="ECO:0000313" key="1">
    <source>
        <dbReference type="EMBL" id="MBL3654619.1"/>
    </source>
</evidence>
<reference evidence="1" key="1">
    <citation type="submission" date="2021-01" db="EMBL/GenBank/DDBJ databases">
        <title>Fulvivirga kasyanovii gen. nov., sp nov., a novel member of the phylum Bacteroidetes isolated from seawater in a mussel farm.</title>
        <authorList>
            <person name="Zhao L.-H."/>
            <person name="Wang Z.-J."/>
        </authorList>
    </citation>
    <scope>NUCLEOTIDE SEQUENCE</scope>
    <source>
        <strain evidence="1">2943</strain>
    </source>
</reference>
<sequence length="125" mass="14556">MKRLALLCLIATVGCVEDQDTYDVQSQWSVSWSSGQELVNGELVLYKDNLAKLKIYGNNSSLFVNDTVKVNYEWKLDDKELSLKRLDNQILLKYRVIERSYDQMELSFADDVKVNLHLKKDYTNI</sequence>
<name>A0A937F5H1_9BACT</name>
<dbReference type="Proteomes" id="UP000659388">
    <property type="component" value="Unassembled WGS sequence"/>
</dbReference>
<proteinExistence type="predicted"/>
<evidence type="ECO:0000313" key="2">
    <source>
        <dbReference type="Proteomes" id="UP000659388"/>
    </source>
</evidence>
<keyword evidence="2" id="KW-1185">Reference proteome</keyword>
<accession>A0A937F5H1</accession>
<dbReference type="AlphaFoldDB" id="A0A937F5H1"/>
<comment type="caution">
    <text evidence="1">The sequence shown here is derived from an EMBL/GenBank/DDBJ whole genome shotgun (WGS) entry which is preliminary data.</text>
</comment>
<dbReference type="EMBL" id="JAESIY010000001">
    <property type="protein sequence ID" value="MBL3654619.1"/>
    <property type="molecule type" value="Genomic_DNA"/>
</dbReference>
<dbReference type="RefSeq" id="WP_202241578.1">
    <property type="nucleotide sequence ID" value="NZ_JAESIY010000001.1"/>
</dbReference>